<keyword evidence="2" id="KW-0964">Secreted</keyword>
<dbReference type="PANTHER" id="PTHR38340:SF1">
    <property type="entry name" value="S-LAYER PROTEIN"/>
    <property type="match status" value="1"/>
</dbReference>
<comment type="caution">
    <text evidence="3">The sequence shown here is derived from an EMBL/GenBank/DDBJ whole genome shotgun (WGS) entry which is preliminary data.</text>
</comment>
<evidence type="ECO:0000256" key="2">
    <source>
        <dbReference type="ARBA" id="ARBA00022525"/>
    </source>
</evidence>
<evidence type="ECO:0000256" key="1">
    <source>
        <dbReference type="ARBA" id="ARBA00004613"/>
    </source>
</evidence>
<dbReference type="RefSeq" id="WP_271431678.1">
    <property type="nucleotide sequence ID" value="NZ_JAQIOY010000002.1"/>
</dbReference>
<dbReference type="InterPro" id="IPR018511">
    <property type="entry name" value="Hemolysin-typ_Ca-bd_CS"/>
</dbReference>
<gene>
    <name evidence="3" type="ORF">PFY00_06235</name>
</gene>
<evidence type="ECO:0000313" key="3">
    <source>
        <dbReference type="EMBL" id="MDA7424318.1"/>
    </source>
</evidence>
<reference evidence="3 4" key="1">
    <citation type="submission" date="2023-01" db="EMBL/GenBank/DDBJ databases">
        <title>Thalassococcus onchidii sp. nov., isolated from a marine invertebrate from the South China Sea.</title>
        <authorList>
            <person name="Xu S."/>
            <person name="Liu Z."/>
            <person name="Xu Y."/>
        </authorList>
    </citation>
    <scope>NUCLEOTIDE SEQUENCE [LARGE SCALE GENOMIC DNA]</scope>
    <source>
        <strain evidence="3 4">KCTC 32084</strain>
    </source>
</reference>
<keyword evidence="4" id="KW-1185">Reference proteome</keyword>
<evidence type="ECO:0000313" key="4">
    <source>
        <dbReference type="Proteomes" id="UP001210720"/>
    </source>
</evidence>
<protein>
    <submittedName>
        <fullName evidence="3">Calcium-binding protein</fullName>
    </submittedName>
</protein>
<organism evidence="3 4">
    <name type="scientific">Thalassococcus lentus</name>
    <dbReference type="NCBI Taxonomy" id="1210524"/>
    <lineage>
        <taxon>Bacteria</taxon>
        <taxon>Pseudomonadati</taxon>
        <taxon>Pseudomonadota</taxon>
        <taxon>Alphaproteobacteria</taxon>
        <taxon>Rhodobacterales</taxon>
        <taxon>Roseobacteraceae</taxon>
        <taxon>Thalassococcus</taxon>
    </lineage>
</organism>
<dbReference type="SUPFAM" id="SSF51120">
    <property type="entry name" value="beta-Roll"/>
    <property type="match status" value="2"/>
</dbReference>
<dbReference type="InterPro" id="IPR011049">
    <property type="entry name" value="Serralysin-like_metalloprot_C"/>
</dbReference>
<dbReference type="InterPro" id="IPR001343">
    <property type="entry name" value="Hemolysn_Ca-bd"/>
</dbReference>
<comment type="subcellular location">
    <subcellularLocation>
        <location evidence="1">Secreted</location>
    </subcellularLocation>
</comment>
<dbReference type="EMBL" id="JAQIOY010000002">
    <property type="protein sequence ID" value="MDA7424318.1"/>
    <property type="molecule type" value="Genomic_DNA"/>
</dbReference>
<dbReference type="Pfam" id="PF00353">
    <property type="entry name" value="HemolysinCabind"/>
    <property type="match status" value="2"/>
</dbReference>
<name>A0ABT4XR51_9RHOB</name>
<dbReference type="PRINTS" id="PR00313">
    <property type="entry name" value="CABNDNGRPT"/>
</dbReference>
<accession>A0ABT4XR51</accession>
<proteinExistence type="predicted"/>
<sequence>MSYTVVRVADSQIFARDPLPNDPGVALNLVIRGEGFSIGSDGMPVGGNVTSITLTLVASQGIDFDNAPVYTATGLARPLDDFATEMEPPFEGLTTAMLTSLSAAAALRQPGPVGGVWFNLDADLRIDGTTENDVIIQGAEANAWRDLPGVFAGAGDDYLTASALSSTAVRLYGQNGNDSLVGRDGSDYLNGGLDNDTIIGGAGDDLLLGNFGNDSMSGNQGDDTLRGAAGDDLLFGQDGNDRLSGGTGRDLLAGANGNDTLTGGPGPDAFVLNLLAPDDGFGFSTEPTGRTVVTDFDLSEDILWIGPSQNGTYNRALAYELFTENAEQRGANTVYNDGTSIVIIRGLELTDLTPEHFQDGAEGLSYSDWLALG</sequence>
<dbReference type="PANTHER" id="PTHR38340">
    <property type="entry name" value="S-LAYER PROTEIN"/>
    <property type="match status" value="1"/>
</dbReference>
<dbReference type="InterPro" id="IPR050557">
    <property type="entry name" value="RTX_toxin/Mannuronan_C5-epim"/>
</dbReference>
<dbReference type="Proteomes" id="UP001210720">
    <property type="component" value="Unassembled WGS sequence"/>
</dbReference>
<dbReference type="Gene3D" id="2.150.10.10">
    <property type="entry name" value="Serralysin-like metalloprotease, C-terminal"/>
    <property type="match status" value="2"/>
</dbReference>
<dbReference type="PROSITE" id="PS00330">
    <property type="entry name" value="HEMOLYSIN_CALCIUM"/>
    <property type="match status" value="1"/>
</dbReference>